<evidence type="ECO:0000259" key="9">
    <source>
        <dbReference type="PROSITE" id="PS50071"/>
    </source>
</evidence>
<protein>
    <recommendedName>
        <fullName evidence="9">Homeobox domain-containing protein</fullName>
    </recommendedName>
</protein>
<dbReference type="Gene3D" id="1.10.10.60">
    <property type="entry name" value="Homeodomain-like"/>
    <property type="match status" value="1"/>
</dbReference>
<dbReference type="SUPFAM" id="SSF46689">
    <property type="entry name" value="Homeodomain-like"/>
    <property type="match status" value="1"/>
</dbReference>
<feature type="DNA-binding region" description="Homeobox" evidence="7">
    <location>
        <begin position="71"/>
        <end position="133"/>
    </location>
</feature>
<keyword evidence="5 7" id="KW-0371">Homeobox</keyword>
<dbReference type="GO" id="GO:0005634">
    <property type="term" value="C:nucleus"/>
    <property type="evidence" value="ECO:0007669"/>
    <property type="project" value="UniProtKB-SubCell"/>
</dbReference>
<evidence type="ECO:0000256" key="6">
    <source>
        <dbReference type="ARBA" id="ARBA00023242"/>
    </source>
</evidence>
<dbReference type="Proteomes" id="UP000327493">
    <property type="component" value="Chromosome 12"/>
</dbReference>
<dbReference type="GO" id="GO:0048468">
    <property type="term" value="P:cell development"/>
    <property type="evidence" value="ECO:0007669"/>
    <property type="project" value="TreeGrafter"/>
</dbReference>
<dbReference type="SMART" id="SM00389">
    <property type="entry name" value="HOX"/>
    <property type="match status" value="1"/>
</dbReference>
<dbReference type="GO" id="GO:0007517">
    <property type="term" value="P:muscle organ development"/>
    <property type="evidence" value="ECO:0007669"/>
    <property type="project" value="TreeGrafter"/>
</dbReference>
<evidence type="ECO:0000256" key="7">
    <source>
        <dbReference type="PROSITE-ProRule" id="PRU00108"/>
    </source>
</evidence>
<evidence type="ECO:0000256" key="8">
    <source>
        <dbReference type="SAM" id="MobiDB-lite"/>
    </source>
</evidence>
<comment type="similarity">
    <text evidence="3">Belongs to the TALE/IRO homeobox family.</text>
</comment>
<keyword evidence="4 7" id="KW-0238">DNA-binding</keyword>
<evidence type="ECO:0000256" key="1">
    <source>
        <dbReference type="ARBA" id="ARBA00003263"/>
    </source>
</evidence>
<dbReference type="EMBL" id="VOFY01000012">
    <property type="protein sequence ID" value="KAA8587421.1"/>
    <property type="molecule type" value="Genomic_DNA"/>
</dbReference>
<feature type="region of interest" description="Disordered" evidence="8">
    <location>
        <begin position="161"/>
        <end position="190"/>
    </location>
</feature>
<evidence type="ECO:0000256" key="4">
    <source>
        <dbReference type="ARBA" id="ARBA00023125"/>
    </source>
</evidence>
<organism evidence="10 11">
    <name type="scientific">Etheostoma spectabile</name>
    <name type="common">orangethroat darter</name>
    <dbReference type="NCBI Taxonomy" id="54343"/>
    <lineage>
        <taxon>Eukaryota</taxon>
        <taxon>Metazoa</taxon>
        <taxon>Chordata</taxon>
        <taxon>Craniata</taxon>
        <taxon>Vertebrata</taxon>
        <taxon>Euteleostomi</taxon>
        <taxon>Actinopterygii</taxon>
        <taxon>Neopterygii</taxon>
        <taxon>Teleostei</taxon>
        <taxon>Neoteleostei</taxon>
        <taxon>Acanthomorphata</taxon>
        <taxon>Eupercaria</taxon>
        <taxon>Perciformes</taxon>
        <taxon>Percoidei</taxon>
        <taxon>Percidae</taxon>
        <taxon>Etheostomatinae</taxon>
        <taxon>Etheostoma</taxon>
    </lineage>
</organism>
<dbReference type="PROSITE" id="PS00027">
    <property type="entry name" value="HOMEOBOX_1"/>
    <property type="match status" value="1"/>
</dbReference>
<keyword evidence="6 7" id="KW-0539">Nucleus</keyword>
<dbReference type="GO" id="GO:0000978">
    <property type="term" value="F:RNA polymerase II cis-regulatory region sequence-specific DNA binding"/>
    <property type="evidence" value="ECO:0007669"/>
    <property type="project" value="TreeGrafter"/>
</dbReference>
<accession>A0A5J5D775</accession>
<dbReference type="InterPro" id="IPR017970">
    <property type="entry name" value="Homeobox_CS"/>
</dbReference>
<evidence type="ECO:0000256" key="2">
    <source>
        <dbReference type="ARBA" id="ARBA00004123"/>
    </source>
</evidence>
<sequence>MDKVAEMKSDSRLHFEDNMRSEERSRLNCVDLPQSSLPDGQNADLLRCQETNDDSSPIKYRRYGSRLGGVKVRHKRQVLQDMARPLKHWLYKHRNNPYPTKTEKVLLALGSHMTLVQVSNWFANARRRLKNTVRQPDLSWALRIKLYNKYIQGNAERLSVCSDNTDSDDEECPLETPISQSDFGRSSSHKSVLEKQGSVLAMADSANSDDSASPPSKYKSSLLNRYLNDTLRHMMVAKADGVTSTRKRRSHSESFSSNECDRDVVSPASSYETEANFVYHMDPMDYTPTKCDRQQQHGRGQQRRDDQGWREIHAAVALTSLAQGQSCTADQSSVTVPQAGTGQSCNPESFSIRRTTIMDRMCVSGPTAALRQSCTTGPTLTNRIIQKSSHISEVQTVNVALANRYGTVSSTCPATALLLLPQTDPLTLVFTLPKPRSLEDLLHKLLKGTLNSIFGLCTGLCTKGRGLPRFMGSAKL</sequence>
<comment type="function">
    <text evidence="1">Sequence-specific transcription factor which is part of a developmental regulatory system that provides cells with specific positional identities on the anterior-posterior axis.</text>
</comment>
<evidence type="ECO:0000256" key="5">
    <source>
        <dbReference type="ARBA" id="ARBA00023155"/>
    </source>
</evidence>
<dbReference type="Pfam" id="PF05920">
    <property type="entry name" value="Homeobox_KN"/>
    <property type="match status" value="1"/>
</dbReference>
<dbReference type="AlphaFoldDB" id="A0A5J5D775"/>
<reference evidence="10 11" key="1">
    <citation type="submission" date="2019-08" db="EMBL/GenBank/DDBJ databases">
        <title>A chromosome-level genome assembly, high-density linkage maps, and genome scans reveal the genomic architecture of hybrid incompatibilities underlying speciation via character displacement in darters (Percidae: Etheostominae).</title>
        <authorList>
            <person name="Moran R.L."/>
            <person name="Catchen J.M."/>
            <person name="Fuller R.C."/>
        </authorList>
    </citation>
    <scope>NUCLEOTIDE SEQUENCE [LARGE SCALE GENOMIC DNA]</scope>
    <source>
        <strain evidence="10">EspeVRDwgs_2016</strain>
        <tissue evidence="10">Muscle</tissue>
    </source>
</reference>
<name>A0A5J5D775_9PERO</name>
<comment type="caution">
    <text evidence="10">The sequence shown here is derived from an EMBL/GenBank/DDBJ whole genome shotgun (WGS) entry which is preliminary data.</text>
</comment>
<evidence type="ECO:0000313" key="10">
    <source>
        <dbReference type="EMBL" id="KAA8587421.1"/>
    </source>
</evidence>
<feature type="region of interest" description="Disordered" evidence="8">
    <location>
        <begin position="1"/>
        <end position="26"/>
    </location>
</feature>
<feature type="region of interest" description="Disordered" evidence="8">
    <location>
        <begin position="240"/>
        <end position="263"/>
    </location>
</feature>
<dbReference type="CDD" id="cd00086">
    <property type="entry name" value="homeodomain"/>
    <property type="match status" value="1"/>
</dbReference>
<evidence type="ECO:0000256" key="3">
    <source>
        <dbReference type="ARBA" id="ARBA00008446"/>
    </source>
</evidence>
<comment type="subcellular location">
    <subcellularLocation>
        <location evidence="2 7">Nucleus</location>
    </subcellularLocation>
</comment>
<evidence type="ECO:0000313" key="11">
    <source>
        <dbReference type="Proteomes" id="UP000327493"/>
    </source>
</evidence>
<feature type="compositionally biased region" description="Polar residues" evidence="8">
    <location>
        <begin position="177"/>
        <end position="190"/>
    </location>
</feature>
<dbReference type="PANTHER" id="PTHR11211">
    <property type="entry name" value="IROQUOIS-CLASS HOMEODOMAIN PROTEIN IRX"/>
    <property type="match status" value="1"/>
</dbReference>
<feature type="region of interest" description="Disordered" evidence="8">
    <location>
        <begin position="288"/>
        <end position="307"/>
    </location>
</feature>
<dbReference type="InterPro" id="IPR009057">
    <property type="entry name" value="Homeodomain-like_sf"/>
</dbReference>
<dbReference type="InterPro" id="IPR008422">
    <property type="entry name" value="KN_HD"/>
</dbReference>
<feature type="non-terminal residue" evidence="10">
    <location>
        <position position="476"/>
    </location>
</feature>
<gene>
    <name evidence="10" type="ORF">FQN60_016283</name>
</gene>
<proteinExistence type="inferred from homology"/>
<dbReference type="PROSITE" id="PS50071">
    <property type="entry name" value="HOMEOBOX_2"/>
    <property type="match status" value="1"/>
</dbReference>
<dbReference type="GO" id="GO:0000981">
    <property type="term" value="F:DNA-binding transcription factor activity, RNA polymerase II-specific"/>
    <property type="evidence" value="ECO:0007669"/>
    <property type="project" value="InterPro"/>
</dbReference>
<keyword evidence="11" id="KW-1185">Reference proteome</keyword>
<dbReference type="InterPro" id="IPR001356">
    <property type="entry name" value="HD"/>
</dbReference>
<feature type="domain" description="Homeobox" evidence="9">
    <location>
        <begin position="69"/>
        <end position="132"/>
    </location>
</feature>
<dbReference type="PANTHER" id="PTHR11211:SF3">
    <property type="entry name" value="HOMEOBOX PROTEIN MOHAWK"/>
    <property type="match status" value="1"/>
</dbReference>